<dbReference type="InterPro" id="IPR018247">
    <property type="entry name" value="EF_Hand_1_Ca_BS"/>
</dbReference>
<dbReference type="SUPFAM" id="SSF47473">
    <property type="entry name" value="EF-hand"/>
    <property type="match status" value="1"/>
</dbReference>
<gene>
    <name evidence="9" type="ORF">VPNG_05106</name>
</gene>
<dbReference type="PROSITE" id="PS00018">
    <property type="entry name" value="EF_HAND_1"/>
    <property type="match status" value="1"/>
</dbReference>
<evidence type="ECO:0000256" key="1">
    <source>
        <dbReference type="ARBA" id="ARBA00004370"/>
    </source>
</evidence>
<feature type="transmembrane region" description="Helical" evidence="7">
    <location>
        <begin position="130"/>
        <end position="150"/>
    </location>
</feature>
<feature type="transmembrane region" description="Helical" evidence="7">
    <location>
        <begin position="179"/>
        <end position="207"/>
    </location>
</feature>
<feature type="compositionally biased region" description="Basic and acidic residues" evidence="6">
    <location>
        <begin position="804"/>
        <end position="823"/>
    </location>
</feature>
<feature type="compositionally biased region" description="Basic and acidic residues" evidence="6">
    <location>
        <begin position="1012"/>
        <end position="1022"/>
    </location>
</feature>
<evidence type="ECO:0000256" key="7">
    <source>
        <dbReference type="SAM" id="Phobius"/>
    </source>
</evidence>
<feature type="transmembrane region" description="Helical" evidence="7">
    <location>
        <begin position="494"/>
        <end position="520"/>
    </location>
</feature>
<dbReference type="Proteomes" id="UP000285146">
    <property type="component" value="Unassembled WGS sequence"/>
</dbReference>
<dbReference type="PANTHER" id="PTHR31323">
    <property type="entry name" value="MECHANOSENSITIVE ION CHANNEL PROTEIN MSY2"/>
    <property type="match status" value="1"/>
</dbReference>
<protein>
    <recommendedName>
        <fullName evidence="8">EF-hand domain-containing protein</fullName>
    </recommendedName>
</protein>
<dbReference type="PANTHER" id="PTHR31323:SF14">
    <property type="entry name" value="MECHANOSENSITIVE ION CHANNEL PROTEIN MSY2"/>
    <property type="match status" value="1"/>
</dbReference>
<dbReference type="STRING" id="1230097.A0A423X4F0"/>
<dbReference type="InterPro" id="IPR002048">
    <property type="entry name" value="EF_hand_dom"/>
</dbReference>
<dbReference type="AlphaFoldDB" id="A0A423X4F0"/>
<keyword evidence="5 7" id="KW-0472">Membrane</keyword>
<organism evidence="9 10">
    <name type="scientific">Cytospora leucostoma</name>
    <dbReference type="NCBI Taxonomy" id="1230097"/>
    <lineage>
        <taxon>Eukaryota</taxon>
        <taxon>Fungi</taxon>
        <taxon>Dikarya</taxon>
        <taxon>Ascomycota</taxon>
        <taxon>Pezizomycotina</taxon>
        <taxon>Sordariomycetes</taxon>
        <taxon>Sordariomycetidae</taxon>
        <taxon>Diaporthales</taxon>
        <taxon>Cytosporaceae</taxon>
        <taxon>Cytospora</taxon>
    </lineage>
</organism>
<dbReference type="InParanoid" id="A0A423X4F0"/>
<dbReference type="InterPro" id="IPR023408">
    <property type="entry name" value="MscS_beta-dom_sf"/>
</dbReference>
<feature type="compositionally biased region" description="Polar residues" evidence="6">
    <location>
        <begin position="37"/>
        <end position="62"/>
    </location>
</feature>
<name>A0A423X4F0_9PEZI</name>
<dbReference type="Gene3D" id="2.30.30.60">
    <property type="match status" value="1"/>
</dbReference>
<evidence type="ECO:0000256" key="4">
    <source>
        <dbReference type="ARBA" id="ARBA00022989"/>
    </source>
</evidence>
<dbReference type="SUPFAM" id="SSF50182">
    <property type="entry name" value="Sm-like ribonucleoproteins"/>
    <property type="match status" value="1"/>
</dbReference>
<feature type="domain" description="EF-hand" evidence="8">
    <location>
        <begin position="438"/>
        <end position="473"/>
    </location>
</feature>
<dbReference type="GO" id="GO:0005262">
    <property type="term" value="F:calcium channel activity"/>
    <property type="evidence" value="ECO:0007669"/>
    <property type="project" value="TreeGrafter"/>
</dbReference>
<proteinExistence type="predicted"/>
<feature type="transmembrane region" description="Helical" evidence="7">
    <location>
        <begin position="219"/>
        <end position="238"/>
    </location>
</feature>
<dbReference type="PROSITE" id="PS50222">
    <property type="entry name" value="EF_HAND_2"/>
    <property type="match status" value="1"/>
</dbReference>
<dbReference type="Gene3D" id="1.10.238.10">
    <property type="entry name" value="EF-hand"/>
    <property type="match status" value="1"/>
</dbReference>
<feature type="compositionally biased region" description="Basic and acidic residues" evidence="6">
    <location>
        <begin position="749"/>
        <end position="764"/>
    </location>
</feature>
<reference evidence="9 10" key="1">
    <citation type="submission" date="2015-09" db="EMBL/GenBank/DDBJ databases">
        <title>Host preference determinants of Valsa canker pathogens revealed by comparative genomics.</title>
        <authorList>
            <person name="Yin Z."/>
            <person name="Huang L."/>
        </authorList>
    </citation>
    <scope>NUCLEOTIDE SEQUENCE [LARGE SCALE GENOMIC DNA]</scope>
    <source>
        <strain evidence="9 10">SXYLt</strain>
    </source>
</reference>
<dbReference type="EMBL" id="LKEB01000028">
    <property type="protein sequence ID" value="ROW10715.1"/>
    <property type="molecule type" value="Genomic_DNA"/>
</dbReference>
<evidence type="ECO:0000256" key="5">
    <source>
        <dbReference type="ARBA" id="ARBA00023136"/>
    </source>
</evidence>
<dbReference type="InterPro" id="IPR006685">
    <property type="entry name" value="MscS_channel_2nd"/>
</dbReference>
<evidence type="ECO:0000313" key="9">
    <source>
        <dbReference type="EMBL" id="ROW10715.1"/>
    </source>
</evidence>
<feature type="region of interest" description="Disordered" evidence="6">
    <location>
        <begin position="737"/>
        <end position="777"/>
    </location>
</feature>
<feature type="region of interest" description="Disordered" evidence="6">
    <location>
        <begin position="1"/>
        <end position="90"/>
    </location>
</feature>
<dbReference type="InterPro" id="IPR010920">
    <property type="entry name" value="LSM_dom_sf"/>
</dbReference>
<evidence type="ECO:0000313" key="10">
    <source>
        <dbReference type="Proteomes" id="UP000285146"/>
    </source>
</evidence>
<sequence length="1022" mass="111768">MRPLSPRSEARMGFMSLDNGRSDSSDNYLGDRGAPLSQVQSSGSSTGARRPNQTLQGMSQETSFEEKSGLFQRKSNSNEEAVQTHAGRRKHVKTLQETGRKGTLFGEEGSFTAMGRLYKKIVGFSVITRYLVYIAPVTLLLAIPLIVIPLSGHYSDTRVGGTVADGAPRLFDLFLWIEISWLCLWAGKIVSHFLPSIFMFLCGVVSVGTRKYATILQALEIPFSLFFWALASWLVFRYKFQHGGGDDFEWVYVIVRILGSLFVSSCIFLGEKAVIQLVSITYHQRSFANRIKDSKREVNLLGLMFEASRTLFPMYCAEFAEEDYIINDSIELLLNGKKHRNRGQHKKSGSLTPLNLIGEAAGGIGRVGGKVTSAFGNFASEITGKQVFNPNSSHSVVVEALEKLPTSEALARRIWMSFVVEGKDSLYPEDFVEVLGAEHKEEAEECFEALDEDKNGDISLDEMVRKVVEVGKERKAIAHSMKDIGQALGVLDKVLLFGVLMIVIFIFLSFFNSSFVATLASAGTTLLSLSFAFSVTCQEFLGSCIFLFVKHPYDVGDRVDISDEQLIVEKISLLYTVFTRINTMKVVQIPNTVTNNLWIENISRSKAMREILEVNVSFDTSFEDIELLRQEMEKFVRDPENSRDFQPNFTIGIGSVNNLDKLTLRIIINHKSNWHNEAVRATRRSKFTCALALAIKKIPIYAPGGGGAASGSPANPSYSVSVSDEFAAQARDKAAAAADAGRLVPTKPKAGETPEAEHKTEKEAIAGLTNRSPLAGMEAGMGLNRDIVEERTGSGSPTLSARESFAERQRTENIENMRQDLVSRAKSRGRRKAGDGISMYSIDSSANHPNVVVTHPDGIDEDGSQMMGGARRQRSFDVESQTGRMRSPPGLGVTSGSSGYGAPPAAVSPGIAAAASQSFSIYPQSKFSSPGPSTEPVGEPIPMVTLPPQALTTGPVVREEAAPHEDHDHLSPIPQPISPPVAHPQGDHTITSPVGARPRGVSVSSVLSAQDQVHHDEEQQHH</sequence>
<feature type="compositionally biased region" description="Pro residues" evidence="6">
    <location>
        <begin position="973"/>
        <end position="982"/>
    </location>
</feature>
<feature type="region of interest" description="Disordered" evidence="6">
    <location>
        <begin position="790"/>
        <end position="842"/>
    </location>
</feature>
<dbReference type="InterPro" id="IPR058650">
    <property type="entry name" value="Msy1/2-like"/>
</dbReference>
<keyword evidence="2 7" id="KW-0812">Transmembrane</keyword>
<comment type="subcellular location">
    <subcellularLocation>
        <location evidence="1">Membrane</location>
    </subcellularLocation>
</comment>
<keyword evidence="3" id="KW-0106">Calcium</keyword>
<feature type="region of interest" description="Disordered" evidence="6">
    <location>
        <begin position="876"/>
        <end position="898"/>
    </location>
</feature>
<evidence type="ECO:0000256" key="6">
    <source>
        <dbReference type="SAM" id="MobiDB-lite"/>
    </source>
</evidence>
<dbReference type="OrthoDB" id="544685at2759"/>
<keyword evidence="10" id="KW-1185">Reference proteome</keyword>
<dbReference type="InterPro" id="IPR011992">
    <property type="entry name" value="EF-hand-dom_pair"/>
</dbReference>
<evidence type="ECO:0000259" key="8">
    <source>
        <dbReference type="PROSITE" id="PS50222"/>
    </source>
</evidence>
<comment type="caution">
    <text evidence="9">The sequence shown here is derived from an EMBL/GenBank/DDBJ whole genome shotgun (WGS) entry which is preliminary data.</text>
</comment>
<dbReference type="Pfam" id="PF00924">
    <property type="entry name" value="MS_channel_2nd"/>
    <property type="match status" value="1"/>
</dbReference>
<feature type="compositionally biased region" description="Basic and acidic residues" evidence="6">
    <location>
        <begin position="960"/>
        <end position="970"/>
    </location>
</feature>
<feature type="region of interest" description="Disordered" evidence="6">
    <location>
        <begin position="960"/>
        <end position="1022"/>
    </location>
</feature>
<evidence type="ECO:0000256" key="3">
    <source>
        <dbReference type="ARBA" id="ARBA00022837"/>
    </source>
</evidence>
<dbReference type="Pfam" id="PF25886">
    <property type="entry name" value="Msy1"/>
    <property type="match status" value="1"/>
</dbReference>
<accession>A0A423X4F0</accession>
<keyword evidence="4 7" id="KW-1133">Transmembrane helix</keyword>
<evidence type="ECO:0000256" key="2">
    <source>
        <dbReference type="ARBA" id="ARBA00022692"/>
    </source>
</evidence>
<dbReference type="GO" id="GO:0006874">
    <property type="term" value="P:intracellular calcium ion homeostasis"/>
    <property type="evidence" value="ECO:0007669"/>
    <property type="project" value="TreeGrafter"/>
</dbReference>
<dbReference type="GO" id="GO:0016020">
    <property type="term" value="C:membrane"/>
    <property type="evidence" value="ECO:0007669"/>
    <property type="project" value="UniProtKB-SubCell"/>
</dbReference>
<feature type="transmembrane region" description="Helical" evidence="7">
    <location>
        <begin position="250"/>
        <end position="270"/>
    </location>
</feature>
<dbReference type="GO" id="GO:0005509">
    <property type="term" value="F:calcium ion binding"/>
    <property type="evidence" value="ECO:0007669"/>
    <property type="project" value="InterPro"/>
</dbReference>